<name>A0A7R9CZI4_TIMPO</name>
<protein>
    <submittedName>
        <fullName evidence="1">Uncharacterized protein</fullName>
    </submittedName>
</protein>
<dbReference type="EMBL" id="OD002486">
    <property type="protein sequence ID" value="CAD7405354.1"/>
    <property type="molecule type" value="Genomic_DNA"/>
</dbReference>
<accession>A0A7R9CZI4</accession>
<dbReference type="Gene3D" id="3.40.50.300">
    <property type="entry name" value="P-loop containing nucleotide triphosphate hydrolases"/>
    <property type="match status" value="1"/>
</dbReference>
<gene>
    <name evidence="1" type="ORF">TPSB3V08_LOCUS4935</name>
</gene>
<reference evidence="1" key="1">
    <citation type="submission" date="2020-11" db="EMBL/GenBank/DDBJ databases">
        <authorList>
            <person name="Tran Van P."/>
        </authorList>
    </citation>
    <scope>NUCLEOTIDE SEQUENCE</scope>
</reference>
<dbReference type="InterPro" id="IPR027417">
    <property type="entry name" value="P-loop_NTPase"/>
</dbReference>
<proteinExistence type="predicted"/>
<dbReference type="AlphaFoldDB" id="A0A7R9CZI4"/>
<evidence type="ECO:0000313" key="1">
    <source>
        <dbReference type="EMBL" id="CAD7405354.1"/>
    </source>
</evidence>
<organism evidence="1">
    <name type="scientific">Timema poppense</name>
    <name type="common">Walking stick</name>
    <dbReference type="NCBI Taxonomy" id="170557"/>
    <lineage>
        <taxon>Eukaryota</taxon>
        <taxon>Metazoa</taxon>
        <taxon>Ecdysozoa</taxon>
        <taxon>Arthropoda</taxon>
        <taxon>Hexapoda</taxon>
        <taxon>Insecta</taxon>
        <taxon>Pterygota</taxon>
        <taxon>Neoptera</taxon>
        <taxon>Polyneoptera</taxon>
        <taxon>Phasmatodea</taxon>
        <taxon>Timematodea</taxon>
        <taxon>Timematoidea</taxon>
        <taxon>Timematidae</taxon>
        <taxon>Timema</taxon>
    </lineage>
</organism>
<sequence>MAKASLARDVAAIACGETFSCLWEGVDIVNDLLKLFNHFHGSPKKGRYFERDAIPGVVESRVDCICVQVQYPDKNFGSVQWALCKCGVSPVTPSSPPIPQAVTGEPLIRRSDDNVDALKKRLETYHKITKPLSDYYSLKVRHLVDSFYKWIEDINCDLDGGTIMVDREWIVSATARASAWVRCLGGLNHTHKWHIFDIPIASWSPRHQCKNQLIERVLATTIVQVHDNGLSSIVDRRIVKYGKLAQPLYSDFVVLEGRWEYTKHTHDDVNDALKQSLLGSFHASTVGVPGRLLTHWISLDPLANIGFQAPASLAGFYCEQISISPAIIYTKVESRDLTVREARREKGKRGVHFSGMLSHILGEISNLAPPD</sequence>